<dbReference type="EMBL" id="JAHLQL010000001">
    <property type="protein sequence ID" value="MBU5591159.1"/>
    <property type="molecule type" value="Genomic_DNA"/>
</dbReference>
<dbReference type="Pfam" id="PF06961">
    <property type="entry name" value="DUF1294"/>
    <property type="match status" value="1"/>
</dbReference>
<keyword evidence="1" id="KW-1133">Transmembrane helix</keyword>
<feature type="transmembrane region" description="Helical" evidence="1">
    <location>
        <begin position="37"/>
        <end position="55"/>
    </location>
</feature>
<name>A0ABS6EZU4_9CLOT</name>
<keyword evidence="3" id="KW-1185">Reference proteome</keyword>
<evidence type="ECO:0000313" key="3">
    <source>
        <dbReference type="Proteomes" id="UP000736583"/>
    </source>
</evidence>
<evidence type="ECO:0000256" key="1">
    <source>
        <dbReference type="SAM" id="Phobius"/>
    </source>
</evidence>
<keyword evidence="1" id="KW-0812">Transmembrane</keyword>
<dbReference type="PIRSF" id="PIRSF002599">
    <property type="entry name" value="Cold_shock_A"/>
    <property type="match status" value="1"/>
</dbReference>
<dbReference type="Proteomes" id="UP000736583">
    <property type="component" value="Unassembled WGS sequence"/>
</dbReference>
<keyword evidence="1" id="KW-0472">Membrane</keyword>
<reference evidence="2 3" key="1">
    <citation type="submission" date="2021-06" db="EMBL/GenBank/DDBJ databases">
        <authorList>
            <person name="Sun Q."/>
            <person name="Li D."/>
        </authorList>
    </citation>
    <scope>NUCLEOTIDE SEQUENCE [LARGE SCALE GENOMIC DNA]</scope>
    <source>
        <strain evidence="2 3">MSJ-4</strain>
    </source>
</reference>
<protein>
    <submittedName>
        <fullName evidence="2">DUF1294 domain-containing protein</fullName>
    </submittedName>
</protein>
<sequence>MKELILLYVIFLNVLGFSSMYIDKSRAKRSKWRIKESSLLLISALGGSIGSYLGMKLLRHKTRHNKFKYGIPLIILIQLIVIYLLVCR</sequence>
<dbReference type="InterPro" id="IPR010718">
    <property type="entry name" value="DUF1294"/>
</dbReference>
<organism evidence="2 3">
    <name type="scientific">Clostridium simiarum</name>
    <dbReference type="NCBI Taxonomy" id="2841506"/>
    <lineage>
        <taxon>Bacteria</taxon>
        <taxon>Bacillati</taxon>
        <taxon>Bacillota</taxon>
        <taxon>Clostridia</taxon>
        <taxon>Eubacteriales</taxon>
        <taxon>Clostridiaceae</taxon>
        <taxon>Clostridium</taxon>
    </lineage>
</organism>
<comment type="caution">
    <text evidence="2">The sequence shown here is derived from an EMBL/GenBank/DDBJ whole genome shotgun (WGS) entry which is preliminary data.</text>
</comment>
<dbReference type="InterPro" id="IPR012156">
    <property type="entry name" value="Cold_shock_CspA"/>
</dbReference>
<dbReference type="RefSeq" id="WP_216456177.1">
    <property type="nucleotide sequence ID" value="NZ_JAHLQL010000001.1"/>
</dbReference>
<accession>A0ABS6EZU4</accession>
<evidence type="ECO:0000313" key="2">
    <source>
        <dbReference type="EMBL" id="MBU5591159.1"/>
    </source>
</evidence>
<proteinExistence type="predicted"/>
<feature type="transmembrane region" description="Helical" evidence="1">
    <location>
        <begin position="67"/>
        <end position="86"/>
    </location>
</feature>
<gene>
    <name evidence="2" type="ORF">KQI89_05225</name>
</gene>